<evidence type="ECO:0000313" key="6">
    <source>
        <dbReference type="Proteomes" id="UP000193719"/>
    </source>
</evidence>
<name>A0A1Y1UZ18_9FUNG</name>
<evidence type="ECO:0000256" key="3">
    <source>
        <dbReference type="SAM" id="MobiDB-lite"/>
    </source>
</evidence>
<proteinExistence type="predicted"/>
<evidence type="ECO:0000256" key="1">
    <source>
        <dbReference type="ARBA" id="ARBA00023117"/>
    </source>
</evidence>
<dbReference type="EMBL" id="MCFH01000050">
    <property type="protein sequence ID" value="ORX43812.1"/>
    <property type="molecule type" value="Genomic_DNA"/>
</dbReference>
<gene>
    <name evidence="5" type="ORF">BCR36DRAFT_303111</name>
</gene>
<dbReference type="SMART" id="SM00297">
    <property type="entry name" value="BROMO"/>
    <property type="match status" value="1"/>
</dbReference>
<protein>
    <submittedName>
        <fullName evidence="5">Bromodomain-containing protein</fullName>
    </submittedName>
</protein>
<organism evidence="5 6">
    <name type="scientific">Piromyces finnis</name>
    <dbReference type="NCBI Taxonomy" id="1754191"/>
    <lineage>
        <taxon>Eukaryota</taxon>
        <taxon>Fungi</taxon>
        <taxon>Fungi incertae sedis</taxon>
        <taxon>Chytridiomycota</taxon>
        <taxon>Chytridiomycota incertae sedis</taxon>
        <taxon>Neocallimastigomycetes</taxon>
        <taxon>Neocallimastigales</taxon>
        <taxon>Neocallimastigaceae</taxon>
        <taxon>Piromyces</taxon>
    </lineage>
</organism>
<dbReference type="Proteomes" id="UP000193719">
    <property type="component" value="Unassembled WGS sequence"/>
</dbReference>
<accession>A0A1Y1UZ18</accession>
<dbReference type="GO" id="GO:0006325">
    <property type="term" value="P:chromatin organization"/>
    <property type="evidence" value="ECO:0007669"/>
    <property type="project" value="UniProtKB-ARBA"/>
</dbReference>
<evidence type="ECO:0000256" key="2">
    <source>
        <dbReference type="PROSITE-ProRule" id="PRU00035"/>
    </source>
</evidence>
<reference evidence="5 6" key="1">
    <citation type="submission" date="2016-08" db="EMBL/GenBank/DDBJ databases">
        <title>Genomes of anaerobic fungi encode conserved fungal cellulosomes for biomass hydrolysis.</title>
        <authorList>
            <consortium name="DOE Joint Genome Institute"/>
            <person name="Haitjema C.H."/>
            <person name="Gilmore S.P."/>
            <person name="Henske J.K."/>
            <person name="Solomon K.V."/>
            <person name="De Groot R."/>
            <person name="Kuo A."/>
            <person name="Mondo S.J."/>
            <person name="Salamov A.A."/>
            <person name="Labutti K."/>
            <person name="Zhao Z."/>
            <person name="Chiniquy J."/>
            <person name="Barry K."/>
            <person name="Brewer H.M."/>
            <person name="Purvine S.O."/>
            <person name="Wright A.T."/>
            <person name="Boxma B."/>
            <person name="Van Alen T."/>
            <person name="Hackstein J.H."/>
            <person name="Baker S.E."/>
            <person name="Grigoriev I.V."/>
            <person name="O'Malley M.A."/>
        </authorList>
    </citation>
    <scope>NUCLEOTIDE SEQUENCE [LARGE SCALE GENOMIC DNA]</scope>
    <source>
        <strain evidence="6">finn</strain>
    </source>
</reference>
<feature type="domain" description="Bromo" evidence="4">
    <location>
        <begin position="7"/>
        <end position="77"/>
    </location>
</feature>
<dbReference type="SUPFAM" id="SSF47370">
    <property type="entry name" value="Bromodomain"/>
    <property type="match status" value="1"/>
</dbReference>
<evidence type="ECO:0000259" key="4">
    <source>
        <dbReference type="PROSITE" id="PS50014"/>
    </source>
</evidence>
<dbReference type="PANTHER" id="PTHR15398">
    <property type="entry name" value="BROMODOMAIN-CONTAINING PROTEIN 8"/>
    <property type="match status" value="1"/>
</dbReference>
<dbReference type="InterPro" id="IPR001487">
    <property type="entry name" value="Bromodomain"/>
</dbReference>
<dbReference type="Gene3D" id="1.20.920.10">
    <property type="entry name" value="Bromodomain-like"/>
    <property type="match status" value="1"/>
</dbReference>
<dbReference type="Pfam" id="PF00439">
    <property type="entry name" value="Bromodomain"/>
    <property type="match status" value="1"/>
</dbReference>
<dbReference type="PANTHER" id="PTHR15398:SF4">
    <property type="entry name" value="BROMODOMAIN-CONTAINING PROTEIN 8 ISOFORM X1"/>
    <property type="match status" value="1"/>
</dbReference>
<dbReference type="AlphaFoldDB" id="A0A1Y1UZ18"/>
<dbReference type="PRINTS" id="PR00503">
    <property type="entry name" value="BROMODOMAIN"/>
</dbReference>
<reference evidence="5 6" key="2">
    <citation type="submission" date="2016-08" db="EMBL/GenBank/DDBJ databases">
        <title>Pervasive Adenine N6-methylation of Active Genes in Fungi.</title>
        <authorList>
            <consortium name="DOE Joint Genome Institute"/>
            <person name="Mondo S.J."/>
            <person name="Dannebaum R.O."/>
            <person name="Kuo R.C."/>
            <person name="Labutti K."/>
            <person name="Haridas S."/>
            <person name="Kuo A."/>
            <person name="Salamov A."/>
            <person name="Ahrendt S.R."/>
            <person name="Lipzen A."/>
            <person name="Sullivan W."/>
            <person name="Andreopoulos W.B."/>
            <person name="Clum A."/>
            <person name="Lindquist E."/>
            <person name="Daum C."/>
            <person name="Ramamoorthy G.K."/>
            <person name="Gryganskyi A."/>
            <person name="Culley D."/>
            <person name="Magnuson J.K."/>
            <person name="James T.Y."/>
            <person name="O'Malley M.A."/>
            <person name="Stajich J.E."/>
            <person name="Spatafora J.W."/>
            <person name="Visel A."/>
            <person name="Grigoriev I.V."/>
        </authorList>
    </citation>
    <scope>NUCLEOTIDE SEQUENCE [LARGE SCALE GENOMIC DNA]</scope>
    <source>
        <strain evidence="6">finn</strain>
    </source>
</reference>
<feature type="region of interest" description="Disordered" evidence="3">
    <location>
        <begin position="97"/>
        <end position="130"/>
    </location>
</feature>
<dbReference type="STRING" id="1754191.A0A1Y1UZ18"/>
<feature type="compositionally biased region" description="Polar residues" evidence="3">
    <location>
        <begin position="104"/>
        <end position="114"/>
    </location>
</feature>
<keyword evidence="6" id="KW-1185">Reference proteome</keyword>
<dbReference type="InterPro" id="IPR036427">
    <property type="entry name" value="Bromodomain-like_sf"/>
</dbReference>
<evidence type="ECO:0000313" key="5">
    <source>
        <dbReference type="EMBL" id="ORX43812.1"/>
    </source>
</evidence>
<dbReference type="GO" id="GO:0035267">
    <property type="term" value="C:NuA4 histone acetyltransferase complex"/>
    <property type="evidence" value="ECO:0007669"/>
    <property type="project" value="TreeGrafter"/>
</dbReference>
<dbReference type="OrthoDB" id="1742084at2759"/>
<sequence length="130" mass="15371">MIWNDIANHRYGPVFLNPVKVEDAPDYYDIIKKPMDLNSIKQRVKDGIITNTIEFHRDVMLMCTNSLMYNQEDSEVYPMALEMKEHADHEIKNLRMYENRRQQRNTTTSKQPSAGTVRRRISVNSTHEDK</sequence>
<comment type="caution">
    <text evidence="5">The sequence shown here is derived from an EMBL/GenBank/DDBJ whole genome shotgun (WGS) entry which is preliminary data.</text>
</comment>
<dbReference type="PROSITE" id="PS50014">
    <property type="entry name" value="BROMODOMAIN_2"/>
    <property type="match status" value="1"/>
</dbReference>
<keyword evidence="1 2" id="KW-0103">Bromodomain</keyword>